<evidence type="ECO:0000259" key="7">
    <source>
        <dbReference type="Pfam" id="PF02687"/>
    </source>
</evidence>
<dbReference type="EMBL" id="LQXD01000099">
    <property type="protein sequence ID" value="OIJ16464.1"/>
    <property type="molecule type" value="Genomic_DNA"/>
</dbReference>
<comment type="subcellular location">
    <subcellularLocation>
        <location evidence="1 6">Cell membrane</location>
        <topology evidence="1 6">Multi-pass membrane protein</topology>
    </subcellularLocation>
</comment>
<evidence type="ECO:0000313" key="9">
    <source>
        <dbReference type="EMBL" id="QOY38160.1"/>
    </source>
</evidence>
<gene>
    <name evidence="9" type="ORF">AWH56_011845</name>
    <name evidence="8" type="ORF">AWH56_10970</name>
</gene>
<keyword evidence="3 6" id="KW-0812">Transmembrane</keyword>
<keyword evidence="4 6" id="KW-1133">Transmembrane helix</keyword>
<keyword evidence="5 6" id="KW-0472">Membrane</keyword>
<dbReference type="KEGG" id="aia:AWH56_011845"/>
<feature type="transmembrane region" description="Helical" evidence="6">
    <location>
        <begin position="109"/>
        <end position="139"/>
    </location>
</feature>
<dbReference type="AlphaFoldDB" id="A0A1S2LVW9"/>
<keyword evidence="10" id="KW-1185">Reference proteome</keyword>
<evidence type="ECO:0000313" key="10">
    <source>
        <dbReference type="Proteomes" id="UP000180175"/>
    </source>
</evidence>
<feature type="transmembrane region" description="Helical" evidence="6">
    <location>
        <begin position="637"/>
        <end position="655"/>
    </location>
</feature>
<evidence type="ECO:0000256" key="2">
    <source>
        <dbReference type="ARBA" id="ARBA00022475"/>
    </source>
</evidence>
<reference evidence="8 10" key="1">
    <citation type="submission" date="2016-10" db="EMBL/GenBank/DDBJ databases">
        <title>Draft genome sequences of four alkaliphilic bacteria belonging to the Anaerobacillus genus.</title>
        <authorList>
            <person name="Bassil N.M."/>
            <person name="Lloyd J.R."/>
        </authorList>
    </citation>
    <scope>NUCLEOTIDE SEQUENCE [LARGE SCALE GENOMIC DNA]</scope>
    <source>
        <strain evidence="8 10">NB2006</strain>
    </source>
</reference>
<dbReference type="OrthoDB" id="1937696at2"/>
<evidence type="ECO:0000256" key="4">
    <source>
        <dbReference type="ARBA" id="ARBA00022989"/>
    </source>
</evidence>
<dbReference type="GO" id="GO:0055085">
    <property type="term" value="P:transmembrane transport"/>
    <property type="evidence" value="ECO:0007669"/>
    <property type="project" value="UniProtKB-UniRule"/>
</dbReference>
<dbReference type="PANTHER" id="PTHR46795">
    <property type="entry name" value="ABC TRANSPORTER PERMEASE-RELATED-RELATED"/>
    <property type="match status" value="1"/>
</dbReference>
<dbReference type="InterPro" id="IPR027022">
    <property type="entry name" value="ABC_permease_BceB-typ"/>
</dbReference>
<feature type="transmembrane region" description="Helical" evidence="6">
    <location>
        <begin position="230"/>
        <end position="257"/>
    </location>
</feature>
<feature type="transmembrane region" description="Helical" evidence="6">
    <location>
        <begin position="595"/>
        <end position="617"/>
    </location>
</feature>
<reference evidence="9 10" key="2">
    <citation type="journal article" date="2017" name="Genome Announc.">
        <title>Draft Genome Sequences of Four Alkaliphilic Bacteria Belonging to the Anaerobacillus Genus.</title>
        <authorList>
            <person name="Bassil N.M."/>
            <person name="Lloyd J.R."/>
        </authorList>
    </citation>
    <scope>NUCLEOTIDE SEQUENCE [LARGE SCALE GENOMIC DNA]</scope>
    <source>
        <strain evidence="9 10">NB2006</strain>
    </source>
</reference>
<feature type="transmembrane region" description="Helical" evidence="6">
    <location>
        <begin position="196"/>
        <end position="218"/>
    </location>
</feature>
<dbReference type="Proteomes" id="UP000180175">
    <property type="component" value="Chromosome"/>
</dbReference>
<evidence type="ECO:0000256" key="1">
    <source>
        <dbReference type="ARBA" id="ARBA00004651"/>
    </source>
</evidence>
<feature type="transmembrane region" description="Helical" evidence="6">
    <location>
        <begin position="536"/>
        <end position="562"/>
    </location>
</feature>
<evidence type="ECO:0000256" key="3">
    <source>
        <dbReference type="ARBA" id="ARBA00022692"/>
    </source>
</evidence>
<feature type="transmembrane region" description="Helical" evidence="6">
    <location>
        <begin position="18"/>
        <end position="40"/>
    </location>
</feature>
<reference evidence="9" key="4">
    <citation type="submission" date="2020-10" db="EMBL/GenBank/DDBJ databases">
        <authorList>
            <person name="Bassil N.M."/>
            <person name="Lloyd J.R."/>
        </authorList>
    </citation>
    <scope>NUCLEOTIDE SEQUENCE</scope>
    <source>
        <strain evidence="9">NB2006</strain>
    </source>
</reference>
<dbReference type="EMBL" id="CP063356">
    <property type="protein sequence ID" value="QOY38160.1"/>
    <property type="molecule type" value="Genomic_DNA"/>
</dbReference>
<proteinExistence type="inferred from homology"/>
<comment type="similarity">
    <text evidence="6">Belongs to the ABC-4 integral membrane protein family.</text>
</comment>
<feature type="domain" description="ABC3 transporter permease C-terminal" evidence="7">
    <location>
        <begin position="60"/>
        <end position="177"/>
    </location>
</feature>
<reference evidence="9 10" key="3">
    <citation type="journal article" date="2019" name="Int. J. Syst. Evol. Microbiol.">
        <title>Anaerobacillus isosaccharinicus sp. nov., an alkaliphilic bacterium which degrades isosaccharinic acid.</title>
        <authorList>
            <person name="Bassil N.M."/>
            <person name="Lloyd J.R."/>
        </authorList>
    </citation>
    <scope>NUCLEOTIDE SEQUENCE [LARGE SCALE GENOMIC DNA]</scope>
    <source>
        <strain evidence="9 10">NB2006</strain>
    </source>
</reference>
<protein>
    <submittedName>
        <fullName evidence="9">ABC transporter permease</fullName>
    </submittedName>
</protein>
<dbReference type="InterPro" id="IPR003838">
    <property type="entry name" value="ABC3_permease_C"/>
</dbReference>
<sequence>MTYNQFLLKTILFNYRKYLAYFFCVTFSMFVFFLFTTIWFTPDFTEQTSRGMKQIVQIGGILATAFSLFIITYSYQNFFKGRTKEFAILMSYGLLYRDMRTMIIVENSFIFLVALISAFISGSIFSKLFFMVVIAILNINTIPFSLTIRSFIWTFFIFFPIYLLIIGISIYKMKKYSITKLLKEHRLKEMKHQTRSVLFAICGIGLIVATMLFLNGYTSDFANVATMRQAIIISIVICVAGLYLLIHHFTCLIYVIWKKKKEPYLKNILNITEFSSNFSQNRSIIFTVSLLSMGIIFFSTLTLSLYNHSFDIVEKEQLFDVVVKDYEVLKILDQQEVKEIATTVIIEPFEQQQLSVVYVEAPMMKHTPWRTNKRIIVTSDNQFNQVFSTNFNVEQSAAKIIDFNQGDSASIPYFEETIFLNHDHGQYTFSHQETKQMKLFDRYVFNQPILMIISEEAFLEIKHNAVLDEIGVIHLFKFSNWKNSGEFVALLKETVEKNVHSADMKFRNIIEKKNHYPFIVQSKYDRYAHTKEVAGFALFIMSFISFLFIVTVFVVLYFKIFADREDDQKKLKQLQAIGFTSAETSKYLNNKLKMIIVLPIFIGSIIGLCLTFVMNFANVAEMELVNTTILLTGFKVVGFYYAAITIYYFWLKIIYKKTVMLERKL</sequence>
<organism evidence="8 10">
    <name type="scientific">Anaerobacillus isosaccharinicus</name>
    <dbReference type="NCBI Taxonomy" id="1532552"/>
    <lineage>
        <taxon>Bacteria</taxon>
        <taxon>Bacillati</taxon>
        <taxon>Bacillota</taxon>
        <taxon>Bacilli</taxon>
        <taxon>Bacillales</taxon>
        <taxon>Bacillaceae</taxon>
        <taxon>Anaerobacillus</taxon>
    </lineage>
</organism>
<keyword evidence="2 6" id="KW-1003">Cell membrane</keyword>
<dbReference type="RefSeq" id="WP_071317155.1">
    <property type="nucleotide sequence ID" value="NZ_CP063356.2"/>
</dbReference>
<evidence type="ECO:0000256" key="5">
    <source>
        <dbReference type="ARBA" id="ARBA00023136"/>
    </source>
</evidence>
<evidence type="ECO:0000256" key="6">
    <source>
        <dbReference type="PIRNR" id="PIRNR018968"/>
    </source>
</evidence>
<feature type="transmembrane region" description="Helical" evidence="6">
    <location>
        <begin position="284"/>
        <end position="306"/>
    </location>
</feature>
<dbReference type="GO" id="GO:0005886">
    <property type="term" value="C:plasma membrane"/>
    <property type="evidence" value="ECO:0007669"/>
    <property type="project" value="UniProtKB-SubCell"/>
</dbReference>
<dbReference type="PANTHER" id="PTHR46795:SF3">
    <property type="entry name" value="ABC TRANSPORTER PERMEASE"/>
    <property type="match status" value="1"/>
</dbReference>
<dbReference type="Pfam" id="PF02687">
    <property type="entry name" value="FtsX"/>
    <property type="match status" value="1"/>
</dbReference>
<feature type="transmembrane region" description="Helical" evidence="6">
    <location>
        <begin position="151"/>
        <end position="171"/>
    </location>
</feature>
<name>A0A1S2LVW9_9BACI</name>
<feature type="transmembrane region" description="Helical" evidence="6">
    <location>
        <begin position="55"/>
        <end position="75"/>
    </location>
</feature>
<dbReference type="PIRSF" id="PIRSF018968">
    <property type="entry name" value="ABC_permease_BceB"/>
    <property type="match status" value="1"/>
</dbReference>
<keyword evidence="6" id="KW-0813">Transport</keyword>
<dbReference type="InterPro" id="IPR052536">
    <property type="entry name" value="ABC-4_Integral_Memb_Prot"/>
</dbReference>
<accession>A0A1S2LVW9</accession>
<evidence type="ECO:0000313" key="8">
    <source>
        <dbReference type="EMBL" id="OIJ16464.1"/>
    </source>
</evidence>